<dbReference type="InterPro" id="IPR000477">
    <property type="entry name" value="RT_dom"/>
</dbReference>
<name>A0A2J7PIT9_9NEOP</name>
<evidence type="ECO:0000256" key="2">
    <source>
        <dbReference type="SAM" id="MobiDB-lite"/>
    </source>
</evidence>
<evidence type="ECO:0000259" key="3">
    <source>
        <dbReference type="PROSITE" id="PS50878"/>
    </source>
</evidence>
<evidence type="ECO:0000313" key="4">
    <source>
        <dbReference type="EMBL" id="PNF16260.1"/>
    </source>
</evidence>
<feature type="coiled-coil region" evidence="1">
    <location>
        <begin position="240"/>
        <end position="281"/>
    </location>
</feature>
<keyword evidence="1" id="KW-0175">Coiled coil</keyword>
<dbReference type="Pfam" id="PF00078">
    <property type="entry name" value="RVT_1"/>
    <property type="match status" value="1"/>
</dbReference>
<dbReference type="PROSITE" id="PS50878">
    <property type="entry name" value="RT_POL"/>
    <property type="match status" value="1"/>
</dbReference>
<accession>A0A2J7PIT9</accession>
<dbReference type="CDD" id="cd01650">
    <property type="entry name" value="RT_nLTR_like"/>
    <property type="match status" value="1"/>
</dbReference>
<dbReference type="GO" id="GO:0071897">
    <property type="term" value="P:DNA biosynthetic process"/>
    <property type="evidence" value="ECO:0007669"/>
    <property type="project" value="UniProtKB-ARBA"/>
</dbReference>
<comment type="caution">
    <text evidence="4">The sequence shown here is derived from an EMBL/GenBank/DDBJ whole genome shotgun (WGS) entry which is preliminary data.</text>
</comment>
<dbReference type="AlphaFoldDB" id="A0A2J7PIT9"/>
<sequence>MKEVVWCFLASTGNYKEAYELWRSRNLKVRPTMNAKLLLNQKNYILKNKRLTDIEIDEIRESINAYTEDSTGDHVRWKDDNVSTKEDEMQDRSTREDAEQNVERNGLKEQLQVAWHKVRFLQMSERRRLPKLEENKKLVCLKEQVNGIIKELLEENQIDITEVNHLIYAAATVITETTIKPRKTMTTRRFKDAWKLRIQKQISKWRKDLSILTESGSGSDNIKLNTKKRKIFQKYKMTNAREVAELIEKLKQKIQAKAQRIRRYEKRKNQYIQNKMFKENTKRFYRQLGAKAIEVTAHPNMQEVEFYWQAIWEMETRHNEKAEWIRREEKGREGTSNMKWMPIKTTEFTLVLAKTHNWKSPGSDQIQNYWLKAFPVTHSYIVEAFNKIIEEPQQMPEWLTTGITCLLPKSKNTMDPKNYRPITCLSTMYKMLTGIIARRISVYLEEHNLLPEEQKGCHQGSKGCKDQLLISKAILEDCRRRKKNLNMAWIDYQKAFDRVPHSWIEKSMELVGVNDRIVKFCKHSMEKWNTRLQLRTNQELMQSQPIKINRGIFQGDSLSPLLFCIALTPLTHELNRSGCGYQVHGSERKIGHLLYMDDLKLLGKSEGELRDEIKIVKTFSSDIKMEFGLEKCARISIKKGKVQRKEHVENTGENEINELETNGAYKYLGIEENHQIEHKKEKERLKKEYVRRLRLILNTELNAKHKMQAIGSLAVPVLRYSFGIINWHKEEIQKLDRKTRKMLTTYGQHHPRADIDRLYVPRKEGGRGLIQIEAAYVTETTNLAEYIEGTEDQLMKIVRTHQHNTSSSPNTACKHTEFLQKKAIAENTKEKWEKKRMHGQYPRSLDDTLVDKEQTYRWLKFGSIKGETESLIVAAQDQAISTNYFKKKILKEEIGSKCRLCKEYEETIDHLTSGCPVLAKNEYIVRHDKVCMHLHYSICKEFGIEVSDNWYSHVPKSVCEHEDITVLWNQGIQTDREVLANRPDIIIKNKQKKTCILIDVSVPSDRNVVQKEAEKKLKYKNLSIEIQRMWNVKCFVIPVIIGATGTVTRGLRKHLELIPGKHSIDSLQKTAILGTSHILRKVLQCEA</sequence>
<proteinExistence type="predicted"/>
<dbReference type="SUPFAM" id="SSF56672">
    <property type="entry name" value="DNA/RNA polymerases"/>
    <property type="match status" value="1"/>
</dbReference>
<organism evidence="4 5">
    <name type="scientific">Cryptotermes secundus</name>
    <dbReference type="NCBI Taxonomy" id="105785"/>
    <lineage>
        <taxon>Eukaryota</taxon>
        <taxon>Metazoa</taxon>
        <taxon>Ecdysozoa</taxon>
        <taxon>Arthropoda</taxon>
        <taxon>Hexapoda</taxon>
        <taxon>Insecta</taxon>
        <taxon>Pterygota</taxon>
        <taxon>Neoptera</taxon>
        <taxon>Polyneoptera</taxon>
        <taxon>Dictyoptera</taxon>
        <taxon>Blattodea</taxon>
        <taxon>Blattoidea</taxon>
        <taxon>Termitoidae</taxon>
        <taxon>Kalotermitidae</taxon>
        <taxon>Cryptotermitinae</taxon>
        <taxon>Cryptotermes</taxon>
    </lineage>
</organism>
<dbReference type="STRING" id="105785.A0A2J7PIT9"/>
<dbReference type="InterPro" id="IPR043502">
    <property type="entry name" value="DNA/RNA_pol_sf"/>
</dbReference>
<dbReference type="OrthoDB" id="2194416at2759"/>
<feature type="domain" description="Reverse transcriptase" evidence="3">
    <location>
        <begin position="388"/>
        <end position="672"/>
    </location>
</feature>
<reference evidence="4 5" key="1">
    <citation type="submission" date="2017-12" db="EMBL/GenBank/DDBJ databases">
        <title>Hemimetabolous genomes reveal molecular basis of termite eusociality.</title>
        <authorList>
            <person name="Harrison M.C."/>
            <person name="Jongepier E."/>
            <person name="Robertson H.M."/>
            <person name="Arning N."/>
            <person name="Bitard-Feildel T."/>
            <person name="Chao H."/>
            <person name="Childers C.P."/>
            <person name="Dinh H."/>
            <person name="Doddapaneni H."/>
            <person name="Dugan S."/>
            <person name="Gowin J."/>
            <person name="Greiner C."/>
            <person name="Han Y."/>
            <person name="Hu H."/>
            <person name="Hughes D.S.T."/>
            <person name="Huylmans A.-K."/>
            <person name="Kemena C."/>
            <person name="Kremer L.P.M."/>
            <person name="Lee S.L."/>
            <person name="Lopez-Ezquerra A."/>
            <person name="Mallet L."/>
            <person name="Monroy-Kuhn J.M."/>
            <person name="Moser A."/>
            <person name="Murali S.C."/>
            <person name="Muzny D.M."/>
            <person name="Otani S."/>
            <person name="Piulachs M.-D."/>
            <person name="Poelchau M."/>
            <person name="Qu J."/>
            <person name="Schaub F."/>
            <person name="Wada-Katsumata A."/>
            <person name="Worley K.C."/>
            <person name="Xie Q."/>
            <person name="Ylla G."/>
            <person name="Poulsen M."/>
            <person name="Gibbs R.A."/>
            <person name="Schal C."/>
            <person name="Richards S."/>
            <person name="Belles X."/>
            <person name="Korb J."/>
            <person name="Bornberg-Bauer E."/>
        </authorList>
    </citation>
    <scope>NUCLEOTIDE SEQUENCE [LARGE SCALE GENOMIC DNA]</scope>
    <source>
        <tissue evidence="4">Whole body</tissue>
    </source>
</reference>
<feature type="region of interest" description="Disordered" evidence="2">
    <location>
        <begin position="77"/>
        <end position="103"/>
    </location>
</feature>
<dbReference type="PANTHER" id="PTHR35450">
    <property type="entry name" value="REVERSE TRANSCRIPTASE DOMAIN-CONTAINING PROTEIN"/>
    <property type="match status" value="1"/>
</dbReference>
<dbReference type="EMBL" id="NEVH01024955">
    <property type="protein sequence ID" value="PNF16260.1"/>
    <property type="molecule type" value="Genomic_DNA"/>
</dbReference>
<dbReference type="InParanoid" id="A0A2J7PIT9"/>
<evidence type="ECO:0000256" key="1">
    <source>
        <dbReference type="SAM" id="Coils"/>
    </source>
</evidence>
<gene>
    <name evidence="4" type="ORF">B7P43_G11652</name>
</gene>
<protein>
    <recommendedName>
        <fullName evidence="3">Reverse transcriptase domain-containing protein</fullName>
    </recommendedName>
</protein>
<dbReference type="PANTHER" id="PTHR35450:SF2">
    <property type="entry name" value="REVERSE TRANSCRIPTASE DOMAIN-CONTAINING PROTEIN"/>
    <property type="match status" value="1"/>
</dbReference>
<keyword evidence="5" id="KW-1185">Reference proteome</keyword>
<evidence type="ECO:0000313" key="5">
    <source>
        <dbReference type="Proteomes" id="UP000235965"/>
    </source>
</evidence>
<dbReference type="Proteomes" id="UP000235965">
    <property type="component" value="Unassembled WGS sequence"/>
</dbReference>